<dbReference type="InterPro" id="IPR009057">
    <property type="entry name" value="Homeodomain-like_sf"/>
</dbReference>
<dbReference type="Gene3D" id="1.10.10.10">
    <property type="entry name" value="Winged helix-like DNA-binding domain superfamily/Winged helix DNA-binding domain"/>
    <property type="match status" value="1"/>
</dbReference>
<protein>
    <recommendedName>
        <fullName evidence="3">Antitoxin</fullName>
    </recommendedName>
</protein>
<dbReference type="PANTHER" id="PTHR34849">
    <property type="entry name" value="SSL5025 PROTEIN"/>
    <property type="match status" value="1"/>
</dbReference>
<evidence type="ECO:0000313" key="2">
    <source>
        <dbReference type="Proteomes" id="UP000051861"/>
    </source>
</evidence>
<reference evidence="1 2" key="1">
    <citation type="journal article" date="2015" name="Microbiome">
        <title>Genomic resolution of linkages in carbon, nitrogen, and sulfur cycling among widespread estuary sediment bacteria.</title>
        <authorList>
            <person name="Baker B.J."/>
            <person name="Lazar C.S."/>
            <person name="Teske A.P."/>
            <person name="Dick G.J."/>
        </authorList>
    </citation>
    <scope>NUCLEOTIDE SEQUENCE [LARGE SCALE GENOMIC DNA]</scope>
    <source>
        <strain evidence="1">DG_54_3</strain>
    </source>
</reference>
<dbReference type="SUPFAM" id="SSF46689">
    <property type="entry name" value="Homeodomain-like"/>
    <property type="match status" value="1"/>
</dbReference>
<organism evidence="1 2">
    <name type="scientific">candidate division WOR-1 bacterium DG_54_3</name>
    <dbReference type="NCBI Taxonomy" id="1703775"/>
    <lineage>
        <taxon>Bacteria</taxon>
        <taxon>Bacillati</taxon>
        <taxon>Saganbacteria</taxon>
    </lineage>
</organism>
<gene>
    <name evidence="1" type="ORF">AMJ44_14840</name>
</gene>
<dbReference type="InterPro" id="IPR007367">
    <property type="entry name" value="DUF433"/>
</dbReference>
<dbReference type="PANTHER" id="PTHR34849:SF3">
    <property type="entry name" value="SSR2962 PROTEIN"/>
    <property type="match status" value="1"/>
</dbReference>
<dbReference type="AlphaFoldDB" id="A0A0S7XLU1"/>
<dbReference type="Pfam" id="PF04255">
    <property type="entry name" value="DUF433"/>
    <property type="match status" value="1"/>
</dbReference>
<proteinExistence type="predicted"/>
<dbReference type="Proteomes" id="UP000051861">
    <property type="component" value="Unassembled WGS sequence"/>
</dbReference>
<accession>A0A0S7XLU1</accession>
<sequence>MEVDWRNYIVSTPDVLRGKPRIKETRIPVSLILGYLAAGNTVEQIIEEFPDLTKEHITACLDYARELSEFEVAAT</sequence>
<comment type="caution">
    <text evidence="1">The sequence shown here is derived from an EMBL/GenBank/DDBJ whole genome shotgun (WGS) entry which is preliminary data.</text>
</comment>
<evidence type="ECO:0000313" key="1">
    <source>
        <dbReference type="EMBL" id="KPJ63065.1"/>
    </source>
</evidence>
<evidence type="ECO:0008006" key="3">
    <source>
        <dbReference type="Google" id="ProtNLM"/>
    </source>
</evidence>
<dbReference type="InterPro" id="IPR036388">
    <property type="entry name" value="WH-like_DNA-bd_sf"/>
</dbReference>
<name>A0A0S7XLU1_UNCSA</name>
<dbReference type="EMBL" id="LIZX01000247">
    <property type="protein sequence ID" value="KPJ63065.1"/>
    <property type="molecule type" value="Genomic_DNA"/>
</dbReference>